<evidence type="ECO:0000256" key="2">
    <source>
        <dbReference type="ARBA" id="ARBA00022448"/>
    </source>
</evidence>
<dbReference type="AlphaFoldDB" id="A0A067JK15"/>
<evidence type="ECO:0000256" key="7">
    <source>
        <dbReference type="SAM" id="MobiDB-lite"/>
    </source>
</evidence>
<dbReference type="Proteomes" id="UP000027138">
    <property type="component" value="Unassembled WGS sequence"/>
</dbReference>
<dbReference type="STRING" id="180498.A0A067JK15"/>
<reference evidence="10 11" key="1">
    <citation type="journal article" date="2014" name="PLoS ONE">
        <title>Global Analysis of Gene Expression Profiles in Physic Nut (Jatropha curcas L.) Seedlings Exposed to Salt Stress.</title>
        <authorList>
            <person name="Zhang L."/>
            <person name="Zhang C."/>
            <person name="Wu P."/>
            <person name="Chen Y."/>
            <person name="Li M."/>
            <person name="Jiang H."/>
            <person name="Wu G."/>
        </authorList>
    </citation>
    <scope>NUCLEOTIDE SEQUENCE [LARGE SCALE GENOMIC DNA]</scope>
    <source>
        <strain evidence="11">cv. GZQX0401</strain>
        <tissue evidence="10">Young leaves</tissue>
    </source>
</reference>
<keyword evidence="3 8" id="KW-0812">Transmembrane</keyword>
<feature type="transmembrane region" description="Helical" evidence="8">
    <location>
        <begin position="282"/>
        <end position="301"/>
    </location>
</feature>
<comment type="subcellular location">
    <subcellularLocation>
        <location evidence="1">Membrane</location>
        <topology evidence="1">Multi-pass membrane protein</topology>
    </subcellularLocation>
</comment>
<evidence type="ECO:0000256" key="1">
    <source>
        <dbReference type="ARBA" id="ARBA00004141"/>
    </source>
</evidence>
<dbReference type="OrthoDB" id="28208at2759"/>
<protein>
    <recommendedName>
        <fullName evidence="9">Amino acid transporter transmembrane domain-containing protein</fullName>
    </recommendedName>
</protein>
<evidence type="ECO:0000256" key="8">
    <source>
        <dbReference type="SAM" id="Phobius"/>
    </source>
</evidence>
<dbReference type="PANTHER" id="PTHR22950">
    <property type="entry name" value="AMINO ACID TRANSPORTER"/>
    <property type="match status" value="1"/>
</dbReference>
<evidence type="ECO:0000256" key="5">
    <source>
        <dbReference type="ARBA" id="ARBA00022989"/>
    </source>
</evidence>
<keyword evidence="11" id="KW-1185">Reference proteome</keyword>
<dbReference type="PANTHER" id="PTHR22950:SF643">
    <property type="entry name" value="AMINO ACID TRANSPORTER AVT6A"/>
    <property type="match status" value="1"/>
</dbReference>
<evidence type="ECO:0000256" key="4">
    <source>
        <dbReference type="ARBA" id="ARBA00022970"/>
    </source>
</evidence>
<keyword evidence="5 8" id="KW-1133">Transmembrane helix</keyword>
<feature type="transmembrane region" description="Helical" evidence="8">
    <location>
        <begin position="428"/>
        <end position="453"/>
    </location>
</feature>
<feature type="transmembrane region" description="Helical" evidence="8">
    <location>
        <begin position="168"/>
        <end position="189"/>
    </location>
</feature>
<feature type="transmembrane region" description="Helical" evidence="8">
    <location>
        <begin position="393"/>
        <end position="416"/>
    </location>
</feature>
<feature type="domain" description="Amino acid transporter transmembrane" evidence="9">
    <location>
        <begin position="42"/>
        <end position="447"/>
    </location>
</feature>
<dbReference type="Pfam" id="PF01490">
    <property type="entry name" value="Aa_trans"/>
    <property type="match status" value="1"/>
</dbReference>
<dbReference type="GO" id="GO:0031090">
    <property type="term" value="C:organelle membrane"/>
    <property type="evidence" value="ECO:0007669"/>
    <property type="project" value="UniProtKB-ARBA"/>
</dbReference>
<feature type="transmembrane region" description="Helical" evidence="8">
    <location>
        <begin position="120"/>
        <end position="141"/>
    </location>
</feature>
<feature type="region of interest" description="Disordered" evidence="7">
    <location>
        <begin position="1"/>
        <end position="25"/>
    </location>
</feature>
<dbReference type="EMBL" id="KK915127">
    <property type="protein sequence ID" value="KDP24316.1"/>
    <property type="molecule type" value="Genomic_DNA"/>
</dbReference>
<dbReference type="GO" id="GO:0015179">
    <property type="term" value="F:L-amino acid transmembrane transporter activity"/>
    <property type="evidence" value="ECO:0007669"/>
    <property type="project" value="TreeGrafter"/>
</dbReference>
<organism evidence="10 11">
    <name type="scientific">Jatropha curcas</name>
    <name type="common">Barbados nut</name>
    <dbReference type="NCBI Taxonomy" id="180498"/>
    <lineage>
        <taxon>Eukaryota</taxon>
        <taxon>Viridiplantae</taxon>
        <taxon>Streptophyta</taxon>
        <taxon>Embryophyta</taxon>
        <taxon>Tracheophyta</taxon>
        <taxon>Spermatophyta</taxon>
        <taxon>Magnoliopsida</taxon>
        <taxon>eudicotyledons</taxon>
        <taxon>Gunneridae</taxon>
        <taxon>Pentapetalae</taxon>
        <taxon>rosids</taxon>
        <taxon>fabids</taxon>
        <taxon>Malpighiales</taxon>
        <taxon>Euphorbiaceae</taxon>
        <taxon>Crotonoideae</taxon>
        <taxon>Jatropheae</taxon>
        <taxon>Jatropha</taxon>
    </lineage>
</organism>
<keyword evidence="2" id="KW-0813">Transport</keyword>
<sequence length="461" mass="50222">MTIENHAPKKETKSRKSKQINEDAPLLPKREQDAAGFDEFDGASFTGAVFNLSTTVVGAGIMALPATMKVLGLVLGIAMIIFMAFLTEASIELLLRFSRAGKCASYGGLMGDAFGKYGRILLQLAVLVNNIGVLIVYMIIIGDVLSGTSSSGVHHAGVLEGWFGEHWFTARFFVVLVTTLAIFSPLACFKRIDSLSFTSALSVALAVVFLVITVGITIVKLINGSIMMPRLLPDVTDLTSFWKLFTVVPVLVTAYICHYNVHSIDNELEDSTQIKAVVRTSLALCSIVYIMTSIFGFLLFGDGTLDDVLANFDTDLGIPFGSLLNDAVRVSYAAHLMLVFPIVFYPLRLNLDGLLFPSARPLHQENMRFASITIGLIALIFLGANFIPSIWDAFQFTGATAAVCLGFIFPASITLRNRHDIATKKDKILCIFMIVLAVFSNLVAIYSDAYALIKKNSSPRE</sequence>
<gene>
    <name evidence="10" type="ORF">JCGZ_25612</name>
</gene>
<proteinExistence type="predicted"/>
<keyword evidence="4" id="KW-0029">Amino-acid transport</keyword>
<name>A0A067JK15_JATCU</name>
<feature type="transmembrane region" description="Helical" evidence="8">
    <location>
        <begin position="242"/>
        <end position="261"/>
    </location>
</feature>
<keyword evidence="6 8" id="KW-0472">Membrane</keyword>
<evidence type="ECO:0000256" key="3">
    <source>
        <dbReference type="ARBA" id="ARBA00022692"/>
    </source>
</evidence>
<feature type="transmembrane region" description="Helical" evidence="8">
    <location>
        <begin position="330"/>
        <end position="347"/>
    </location>
</feature>
<feature type="compositionally biased region" description="Basic and acidic residues" evidence="7">
    <location>
        <begin position="1"/>
        <end position="11"/>
    </location>
</feature>
<feature type="transmembrane region" description="Helical" evidence="8">
    <location>
        <begin position="70"/>
        <end position="95"/>
    </location>
</feature>
<dbReference type="KEGG" id="jcu:105646771"/>
<feature type="transmembrane region" description="Helical" evidence="8">
    <location>
        <begin position="201"/>
        <end position="222"/>
    </location>
</feature>
<accession>A0A067JK15</accession>
<evidence type="ECO:0000313" key="10">
    <source>
        <dbReference type="EMBL" id="KDP24316.1"/>
    </source>
</evidence>
<evidence type="ECO:0000313" key="11">
    <source>
        <dbReference type="Proteomes" id="UP000027138"/>
    </source>
</evidence>
<evidence type="ECO:0000259" key="9">
    <source>
        <dbReference type="Pfam" id="PF01490"/>
    </source>
</evidence>
<feature type="transmembrane region" description="Helical" evidence="8">
    <location>
        <begin position="368"/>
        <end position="387"/>
    </location>
</feature>
<evidence type="ECO:0000256" key="6">
    <source>
        <dbReference type="ARBA" id="ARBA00023136"/>
    </source>
</evidence>
<dbReference type="InterPro" id="IPR013057">
    <property type="entry name" value="AA_transpt_TM"/>
</dbReference>